<dbReference type="SUPFAM" id="SSF51445">
    <property type="entry name" value="(Trans)glycosidases"/>
    <property type="match status" value="1"/>
</dbReference>
<feature type="compositionally biased region" description="Low complexity" evidence="1">
    <location>
        <begin position="35"/>
        <end position="55"/>
    </location>
</feature>
<dbReference type="InterPro" id="IPR015020">
    <property type="entry name" value="Rv2525c-like_Glyco_Hydro-like"/>
</dbReference>
<gene>
    <name evidence="4" type="ORF">SAMN05216267_103211</name>
</gene>
<dbReference type="STRING" id="310780.SAMN05216267_103211"/>
<evidence type="ECO:0000256" key="2">
    <source>
        <dbReference type="SAM" id="SignalP"/>
    </source>
</evidence>
<dbReference type="Pfam" id="PF08924">
    <property type="entry name" value="Rv2525c_GlyHyd-like"/>
    <property type="match status" value="1"/>
</dbReference>
<protein>
    <recommendedName>
        <fullName evidence="3">Rv2525c-like glycoside hydrolase-like domain-containing protein</fullName>
    </recommendedName>
</protein>
<reference evidence="4 5" key="1">
    <citation type="submission" date="2016-10" db="EMBL/GenBank/DDBJ databases">
        <authorList>
            <person name="de Groot N.N."/>
        </authorList>
    </citation>
    <scope>NUCLEOTIDE SEQUENCE [LARGE SCALE GENOMIC DNA]</scope>
    <source>
        <strain evidence="4 5">CGMCC 4.2026</strain>
    </source>
</reference>
<feature type="signal peptide" evidence="2">
    <location>
        <begin position="1"/>
        <end position="31"/>
    </location>
</feature>
<name>A0A1H8QYM6_9ACTN</name>
<organism evidence="4 5">
    <name type="scientific">Actinacidiphila rubida</name>
    <dbReference type="NCBI Taxonomy" id="310780"/>
    <lineage>
        <taxon>Bacteria</taxon>
        <taxon>Bacillati</taxon>
        <taxon>Actinomycetota</taxon>
        <taxon>Actinomycetes</taxon>
        <taxon>Kitasatosporales</taxon>
        <taxon>Streptomycetaceae</taxon>
        <taxon>Actinacidiphila</taxon>
    </lineage>
</organism>
<keyword evidence="2" id="KW-0732">Signal</keyword>
<feature type="compositionally biased region" description="Low complexity" evidence="1">
    <location>
        <begin position="70"/>
        <end position="80"/>
    </location>
</feature>
<dbReference type="InterPro" id="IPR017853">
    <property type="entry name" value="GH"/>
</dbReference>
<dbReference type="Gene3D" id="3.20.20.80">
    <property type="entry name" value="Glycosidases"/>
    <property type="match status" value="1"/>
</dbReference>
<sequence>MSHRRLPKPRRHRYAAIAAGVIVIAGGAAWAASATGGSGGTATSAASAASTGTGAPANQASPGALKPLDGTASPSASASGTATASASATASGTASKGPVPVTLPAKVTAPAVKSVPRPSTTPRVFTGLAFDTCTAPSATTMSAWRAHSPYGAAAVYVGGRNRGCAQPQLTSSWVQTVTTAGWRLVPLYVGAQPPCQTSSNPEKITASTAASLGAADGSDAVAKAQALGMRAGSAVYLDMEAFDSGNTSCVSAVLTYIQAWDGALHARGYWAGFYGFTSSSAAVVAQAKSTTTGMPDALWYAKYDGTASTTTGFPFSSGLFTGHRRGHQYLVNQKESYGGATVTVDRDAWDAPVAVVG</sequence>
<proteinExistence type="predicted"/>
<accession>A0A1H8QYM6</accession>
<evidence type="ECO:0000313" key="4">
    <source>
        <dbReference type="EMBL" id="SEO59332.1"/>
    </source>
</evidence>
<evidence type="ECO:0000313" key="5">
    <source>
        <dbReference type="Proteomes" id="UP000181951"/>
    </source>
</evidence>
<feature type="chain" id="PRO_5010282046" description="Rv2525c-like glycoside hydrolase-like domain-containing protein" evidence="2">
    <location>
        <begin position="32"/>
        <end position="357"/>
    </location>
</feature>
<dbReference type="CDD" id="cd06418">
    <property type="entry name" value="GH25_BacA-like"/>
    <property type="match status" value="1"/>
</dbReference>
<keyword evidence="5" id="KW-1185">Reference proteome</keyword>
<dbReference type="AlphaFoldDB" id="A0A1H8QYM6"/>
<feature type="domain" description="Rv2525c-like glycoside hydrolase-like" evidence="3">
    <location>
        <begin position="143"/>
        <end position="349"/>
    </location>
</feature>
<dbReference type="Proteomes" id="UP000181951">
    <property type="component" value="Unassembled WGS sequence"/>
</dbReference>
<feature type="region of interest" description="Disordered" evidence="1">
    <location>
        <begin position="35"/>
        <end position="80"/>
    </location>
</feature>
<dbReference type="EMBL" id="FODD01000032">
    <property type="protein sequence ID" value="SEO59332.1"/>
    <property type="molecule type" value="Genomic_DNA"/>
</dbReference>
<evidence type="ECO:0000259" key="3">
    <source>
        <dbReference type="Pfam" id="PF08924"/>
    </source>
</evidence>
<evidence type="ECO:0000256" key="1">
    <source>
        <dbReference type="SAM" id="MobiDB-lite"/>
    </source>
</evidence>